<comment type="caution">
    <text evidence="10">The sequence shown here is derived from an EMBL/GenBank/DDBJ whole genome shotgun (WGS) entry which is preliminary data.</text>
</comment>
<dbReference type="EMBL" id="DVMN01000055">
    <property type="protein sequence ID" value="HIU21228.1"/>
    <property type="molecule type" value="Genomic_DNA"/>
</dbReference>
<evidence type="ECO:0000256" key="2">
    <source>
        <dbReference type="ARBA" id="ARBA00008114"/>
    </source>
</evidence>
<dbReference type="GO" id="GO:0008324">
    <property type="term" value="F:monoatomic cation transmembrane transporter activity"/>
    <property type="evidence" value="ECO:0007669"/>
    <property type="project" value="InterPro"/>
</dbReference>
<evidence type="ECO:0000256" key="7">
    <source>
        <dbReference type="SAM" id="Phobius"/>
    </source>
</evidence>
<feature type="transmembrane region" description="Helical" evidence="7">
    <location>
        <begin position="95"/>
        <end position="113"/>
    </location>
</feature>
<keyword evidence="5 7" id="KW-1133">Transmembrane helix</keyword>
<dbReference type="AlphaFoldDB" id="A0A9D1HT40"/>
<reference evidence="10" key="2">
    <citation type="journal article" date="2021" name="PeerJ">
        <title>Extensive microbial diversity within the chicken gut microbiome revealed by metagenomics and culture.</title>
        <authorList>
            <person name="Gilroy R."/>
            <person name="Ravi A."/>
            <person name="Getino M."/>
            <person name="Pursley I."/>
            <person name="Horton D.L."/>
            <person name="Alikhan N.F."/>
            <person name="Baker D."/>
            <person name="Gharbi K."/>
            <person name="Hall N."/>
            <person name="Watson M."/>
            <person name="Adriaenssens E.M."/>
            <person name="Foster-Nyarko E."/>
            <person name="Jarju S."/>
            <person name="Secka A."/>
            <person name="Antonio M."/>
            <person name="Oren A."/>
            <person name="Chaudhuri R.R."/>
            <person name="La Ragione R."/>
            <person name="Hildebrand F."/>
            <person name="Pallen M.J."/>
        </authorList>
    </citation>
    <scope>NUCLEOTIDE SEQUENCE</scope>
    <source>
        <strain evidence="10">1063</strain>
    </source>
</reference>
<organism evidence="10 11">
    <name type="scientific">Candidatus Limadaptatus stercorigallinarum</name>
    <dbReference type="NCBI Taxonomy" id="2840845"/>
    <lineage>
        <taxon>Bacteria</taxon>
        <taxon>Bacillati</taxon>
        <taxon>Bacillota</taxon>
        <taxon>Clostridia</taxon>
        <taxon>Eubacteriales</taxon>
        <taxon>Candidatus Limadaptatus</taxon>
    </lineage>
</organism>
<dbReference type="InterPro" id="IPR027470">
    <property type="entry name" value="Cation_efflux_CTD"/>
</dbReference>
<evidence type="ECO:0000256" key="5">
    <source>
        <dbReference type="ARBA" id="ARBA00022989"/>
    </source>
</evidence>
<name>A0A9D1HT40_9FIRM</name>
<evidence type="ECO:0000256" key="4">
    <source>
        <dbReference type="ARBA" id="ARBA00022692"/>
    </source>
</evidence>
<comment type="subcellular location">
    <subcellularLocation>
        <location evidence="1">Membrane</location>
        <topology evidence="1">Multi-pass membrane protein</topology>
    </subcellularLocation>
</comment>
<dbReference type="SUPFAM" id="SSF161111">
    <property type="entry name" value="Cation efflux protein transmembrane domain-like"/>
    <property type="match status" value="1"/>
</dbReference>
<dbReference type="InterPro" id="IPR058533">
    <property type="entry name" value="Cation_efflux_TM"/>
</dbReference>
<feature type="transmembrane region" description="Helical" evidence="7">
    <location>
        <begin position="133"/>
        <end position="153"/>
    </location>
</feature>
<dbReference type="NCBIfam" id="TIGR01297">
    <property type="entry name" value="CDF"/>
    <property type="match status" value="1"/>
</dbReference>
<dbReference type="InterPro" id="IPR050291">
    <property type="entry name" value="CDF_Transporter"/>
</dbReference>
<keyword evidence="3" id="KW-0813">Transport</keyword>
<dbReference type="Gene3D" id="3.30.70.1350">
    <property type="entry name" value="Cation efflux protein, cytoplasmic domain"/>
    <property type="match status" value="1"/>
</dbReference>
<evidence type="ECO:0000259" key="9">
    <source>
        <dbReference type="Pfam" id="PF16916"/>
    </source>
</evidence>
<evidence type="ECO:0000259" key="8">
    <source>
        <dbReference type="Pfam" id="PF01545"/>
    </source>
</evidence>
<sequence>MMKWFKKLFIKDYASTGKPEVRTRYGIAAGVFGICSNAVICALKLVVGIIGGSVTVIADAVNNLSDAGSSAVTVAGFKLASRPADREHPYGHARYEYISALVVAVIILIIGVLLCKSSVEKMISPEEVTIDVWTYAVLAFSIVMKLLQMAIYLDFAKSISSGALKASAADSRNDVIATSAVLVAAIVMDITGVNVDAYFGLAVSVFIVATSFKYILEAANPLLGTRPPEEVVAELKAEILAYDGVIGVHDLAVHSYGEGRYFAVAHLEVPARDNLMFAHDLADNIEREVREKTGIMLTLHLDPIDTDDAELGVLKERCEKVLESFGEGLSLHDFRLVRGATHTNIIFDVEMPFESKLGIRDVEKRLEEEFAGESKPYYFVLSKDSE</sequence>
<evidence type="ECO:0000256" key="3">
    <source>
        <dbReference type="ARBA" id="ARBA00022448"/>
    </source>
</evidence>
<dbReference type="Proteomes" id="UP000824088">
    <property type="component" value="Unassembled WGS sequence"/>
</dbReference>
<comment type="similarity">
    <text evidence="2">Belongs to the cation diffusion facilitator (CDF) transporter (TC 2.A.4) family.</text>
</comment>
<evidence type="ECO:0000313" key="11">
    <source>
        <dbReference type="Proteomes" id="UP000824088"/>
    </source>
</evidence>
<dbReference type="Pfam" id="PF01545">
    <property type="entry name" value="Cation_efflux"/>
    <property type="match status" value="1"/>
</dbReference>
<dbReference type="SUPFAM" id="SSF160240">
    <property type="entry name" value="Cation efflux protein cytoplasmic domain-like"/>
    <property type="match status" value="1"/>
</dbReference>
<dbReference type="InterPro" id="IPR002524">
    <property type="entry name" value="Cation_efflux"/>
</dbReference>
<feature type="transmembrane region" description="Helical" evidence="7">
    <location>
        <begin position="197"/>
        <end position="216"/>
    </location>
</feature>
<keyword evidence="4 7" id="KW-0812">Transmembrane</keyword>
<proteinExistence type="inferred from homology"/>
<keyword evidence="6 7" id="KW-0472">Membrane</keyword>
<feature type="domain" description="Cation efflux protein transmembrane" evidence="8">
    <location>
        <begin position="33"/>
        <end position="222"/>
    </location>
</feature>
<dbReference type="Pfam" id="PF16916">
    <property type="entry name" value="ZT_dimer"/>
    <property type="match status" value="1"/>
</dbReference>
<protein>
    <submittedName>
        <fullName evidence="10">Cation transporter</fullName>
    </submittedName>
</protein>
<accession>A0A9D1HT40</accession>
<dbReference type="PANTHER" id="PTHR43840:SF50">
    <property type="entry name" value="MANGANESE EFFLUX SYSTEM PROTEIN MNES"/>
    <property type="match status" value="1"/>
</dbReference>
<dbReference type="InterPro" id="IPR036837">
    <property type="entry name" value="Cation_efflux_CTD_sf"/>
</dbReference>
<gene>
    <name evidence="10" type="ORF">IAD51_03175</name>
</gene>
<evidence type="ECO:0000313" key="10">
    <source>
        <dbReference type="EMBL" id="HIU21228.1"/>
    </source>
</evidence>
<evidence type="ECO:0000256" key="6">
    <source>
        <dbReference type="ARBA" id="ARBA00023136"/>
    </source>
</evidence>
<evidence type="ECO:0000256" key="1">
    <source>
        <dbReference type="ARBA" id="ARBA00004141"/>
    </source>
</evidence>
<dbReference type="Gene3D" id="1.20.1510.10">
    <property type="entry name" value="Cation efflux protein transmembrane domain"/>
    <property type="match status" value="1"/>
</dbReference>
<dbReference type="PANTHER" id="PTHR43840">
    <property type="entry name" value="MITOCHONDRIAL METAL TRANSPORTER 1-RELATED"/>
    <property type="match status" value="1"/>
</dbReference>
<dbReference type="InterPro" id="IPR027469">
    <property type="entry name" value="Cation_efflux_TMD_sf"/>
</dbReference>
<feature type="domain" description="Cation efflux protein cytoplasmic" evidence="9">
    <location>
        <begin position="227"/>
        <end position="303"/>
    </location>
</feature>
<dbReference type="GO" id="GO:0016020">
    <property type="term" value="C:membrane"/>
    <property type="evidence" value="ECO:0007669"/>
    <property type="project" value="UniProtKB-SubCell"/>
</dbReference>
<reference evidence="10" key="1">
    <citation type="submission" date="2020-10" db="EMBL/GenBank/DDBJ databases">
        <authorList>
            <person name="Gilroy R."/>
        </authorList>
    </citation>
    <scope>NUCLEOTIDE SEQUENCE</scope>
    <source>
        <strain evidence="10">1063</strain>
    </source>
</reference>